<proteinExistence type="predicted"/>
<name>A0A2N5ZFW9_MUIH1</name>
<sequence>MVRSQFIVKIFLFLFPIMVFSFNDATFIQRNVVSAERNTINGYDFKNKTYKSLDLIKLYTSDRIDLYSDTVNAPITGDRMKSIIQEFEKEMLPVFEDYFGKLPIKKLEIVFYDIPDNYGSHINDYYAGYFDSQLPDNHNRIFIDTYPTLIYENDKEVEGIIAHELQHLVHFKYDTDEENWVNEGLSEIATFVCGGENDYHIKEFISYPYLNMTQWNETIKDYGKVYLFFRYLIYRKGREVIRNILRNTENGITGLCDVIGYEGFLEFFSDFATAISLNDADELKYDIMGIDYDLLPLEISTGNTMITKVSSNAFSFSVIDFYPKFTGRYNLLLDDNKKDLYIKAAFYSKGSIVDVVDISDGEPFTSEKDFDRIRFIFINPTSRAIDSDIFLECLIPDIAMIKNPFFSKNRFFAIKGAKISNVFLEDRELEFFSYNDRDDFYMLSADIDIMKGNRMSVEFYFRDSLMKGEVIINGGTI</sequence>
<dbReference type="AlphaFoldDB" id="A0A2N5ZFW9"/>
<gene>
    <name evidence="1" type="ORF">C0601_07160</name>
</gene>
<evidence type="ECO:0000313" key="2">
    <source>
        <dbReference type="Proteomes" id="UP000234857"/>
    </source>
</evidence>
<accession>A0A2N5ZFW9</accession>
<comment type="caution">
    <text evidence="1">The sequence shown here is derived from an EMBL/GenBank/DDBJ whole genome shotgun (WGS) entry which is preliminary data.</text>
</comment>
<protein>
    <submittedName>
        <fullName evidence="1">Uncharacterized protein</fullName>
    </submittedName>
</protein>
<dbReference type="Gene3D" id="1.10.390.10">
    <property type="entry name" value="Neutral Protease Domain 2"/>
    <property type="match status" value="1"/>
</dbReference>
<dbReference type="Proteomes" id="UP000234857">
    <property type="component" value="Unassembled WGS sequence"/>
</dbReference>
<evidence type="ECO:0000313" key="1">
    <source>
        <dbReference type="EMBL" id="PLX17529.1"/>
    </source>
</evidence>
<reference evidence="1 2" key="1">
    <citation type="submission" date="2017-11" db="EMBL/GenBank/DDBJ databases">
        <title>Genome-resolved metagenomics identifies genetic mobility, metabolic interactions, and unexpected diversity in perchlorate-reducing communities.</title>
        <authorList>
            <person name="Barnum T.P."/>
            <person name="Figueroa I.A."/>
            <person name="Carlstrom C.I."/>
            <person name="Lucas L.N."/>
            <person name="Engelbrektson A.L."/>
            <person name="Coates J.D."/>
        </authorList>
    </citation>
    <scope>NUCLEOTIDE SEQUENCE [LARGE SCALE GENOMIC DNA]</scope>
    <source>
        <strain evidence="1">BM706</strain>
    </source>
</reference>
<dbReference type="InterPro" id="IPR027268">
    <property type="entry name" value="Peptidase_M4/M1_CTD_sf"/>
</dbReference>
<dbReference type="EMBL" id="PKTG01000085">
    <property type="protein sequence ID" value="PLX17529.1"/>
    <property type="molecule type" value="Genomic_DNA"/>
</dbReference>
<organism evidence="1 2">
    <name type="scientific">Muiribacterium halophilum</name>
    <dbReference type="NCBI Taxonomy" id="2053465"/>
    <lineage>
        <taxon>Bacteria</taxon>
        <taxon>Candidatus Muiribacteriota</taxon>
        <taxon>Candidatus Muiribacteriia</taxon>
        <taxon>Candidatus Muiribacteriales</taxon>
        <taxon>Candidatus Muiribacteriaceae</taxon>
        <taxon>Candidatus Muiribacterium</taxon>
    </lineage>
</organism>